<protein>
    <submittedName>
        <fullName evidence="4">Glycosyl hydrolases family 2, sugar binding domain</fullName>
    </submittedName>
</protein>
<evidence type="ECO:0000313" key="4">
    <source>
        <dbReference type="EMBL" id="SEG42607.1"/>
    </source>
</evidence>
<keyword evidence="2 4" id="KW-0378">Hydrolase</keyword>
<dbReference type="Pfam" id="PF17132">
    <property type="entry name" value="Glyco_hydro_106"/>
    <property type="match status" value="3"/>
</dbReference>
<keyword evidence="3" id="KW-1133">Transmembrane helix</keyword>
<keyword evidence="1" id="KW-0732">Signal</keyword>
<keyword evidence="3" id="KW-0472">Membrane</keyword>
<gene>
    <name evidence="4" type="ORF">SAMN03080598_03871</name>
</gene>
<proteinExistence type="predicted"/>
<dbReference type="Proteomes" id="UP000236736">
    <property type="component" value="Unassembled WGS sequence"/>
</dbReference>
<dbReference type="NCBIfam" id="NF045579">
    <property type="entry name" value="rhamnoside_JR"/>
    <property type="match status" value="1"/>
</dbReference>
<accession>A0A1H6A3Q7</accession>
<sequence length="971" mass="109817">MHRFDIKFRIIGISVILASLFIFFQLLGCTPSEDKSISSLSEEEFRNPSKDNRALALWTWMNGYIDTTQMVFELEQMKNKGMRGALIWDLGALMDQEKLIPAGPPMLGDESLKYFSLALSTAKKLDLDLGWVAASSWNAGGEWVEEKHAAKELLSSSQVVEGPSQLKFPILEPKSKRKSASRNTLLTSVAVPFTEAKVIDFSTGEAIVLDEFTKDGKFIEWYVPKGKWEVLSFFMSNTGQELVVPSPNSSGLIIDHLSKEATENYFDSILNRLAPITSKDKQFKFFMHDSYEVWEADDWSPLFLAKFKEIYAYDARPYLPLIQNHVSSDDQLAKRFLHDYNKLISDLMIENHFAQSVEIAEKHGIEMIIEAGHGGNVRVEPLKALGNSHIPMGEFWNRQRHWVTKEASSAAHIYGKKIVASESLTGWNHWQHGPTDFKQLIDIAFCEGLNQVVFHTFSHNPKIAGKPGFVYHAGEHINVNATWWEMARPFMDYIARCSYMLRKGNYVADVLLYYGDEAPNLVPPRRLDPNYTPDMPGNFPTYFYDESKCPHCGRPKPINPGKLSGYQYDFINEDVITTTLETKNGNLVLPHGQSYKTLVLPDREDISLEVLKRLEKLIFNGAVVIGKKPERATSLKDYPASDLEVSAIADKIWGDCDGEKILSQRYGRGTVYWGKSVQEVLAELSIPPDLDVTGTDNHDLHIDFVHRRTENEDVFFVSNSSQNQEKISAVFRVDQDSKPEVWDAETGLIQRDVNYTKVKNGIKLEMTLDPLASRFVIFKKYTAGINDDGLYYNLLEGLPFKLESGNIRQPIDLSTDWNISFDPDWGGPKSLILDKLVSWSDLEDKSASYYSGVGEYTREFSLDETLLTSDIEAIVSFEDVQEMAQVFVNGNDCGIVWVPPYAARITPHLKTGTNSITVKVINTWNNRIVGDLRSPDKIPFTRTNAKIKFTENSPLLASGLIGKVEIVFVTK</sequence>
<dbReference type="OrthoDB" id="9761519at2"/>
<dbReference type="RefSeq" id="WP_103926439.1">
    <property type="nucleotide sequence ID" value="NZ_FNVR01000035.1"/>
</dbReference>
<dbReference type="InterPro" id="IPR008979">
    <property type="entry name" value="Galactose-bd-like_sf"/>
</dbReference>
<dbReference type="GO" id="GO:0005975">
    <property type="term" value="P:carbohydrate metabolic process"/>
    <property type="evidence" value="ECO:0007669"/>
    <property type="project" value="InterPro"/>
</dbReference>
<feature type="transmembrane region" description="Helical" evidence="3">
    <location>
        <begin position="7"/>
        <end position="27"/>
    </location>
</feature>
<dbReference type="GO" id="GO:0004553">
    <property type="term" value="F:hydrolase activity, hydrolyzing O-glycosyl compounds"/>
    <property type="evidence" value="ECO:0007669"/>
    <property type="project" value="InterPro"/>
</dbReference>
<dbReference type="SUPFAM" id="SSF49785">
    <property type="entry name" value="Galactose-binding domain-like"/>
    <property type="match status" value="1"/>
</dbReference>
<evidence type="ECO:0000256" key="2">
    <source>
        <dbReference type="ARBA" id="ARBA00022801"/>
    </source>
</evidence>
<dbReference type="EMBL" id="FNVR01000035">
    <property type="protein sequence ID" value="SEG42607.1"/>
    <property type="molecule type" value="Genomic_DNA"/>
</dbReference>
<dbReference type="PANTHER" id="PTHR43817:SF1">
    <property type="entry name" value="HYDROLASE, FAMILY 43, PUTATIVE (AFU_ORTHOLOGUE AFUA_3G01660)-RELATED"/>
    <property type="match status" value="1"/>
</dbReference>
<keyword evidence="3" id="KW-0812">Transmembrane</keyword>
<name>A0A1H6A3Q7_9BACT</name>
<organism evidence="4 5">
    <name type="scientific">Algoriphagus boritolerans DSM 17298 = JCM 18970</name>
    <dbReference type="NCBI Taxonomy" id="1120964"/>
    <lineage>
        <taxon>Bacteria</taxon>
        <taxon>Pseudomonadati</taxon>
        <taxon>Bacteroidota</taxon>
        <taxon>Cytophagia</taxon>
        <taxon>Cytophagales</taxon>
        <taxon>Cyclobacteriaceae</taxon>
        <taxon>Algoriphagus</taxon>
    </lineage>
</organism>
<evidence type="ECO:0000313" key="5">
    <source>
        <dbReference type="Proteomes" id="UP000236736"/>
    </source>
</evidence>
<keyword evidence="5" id="KW-1185">Reference proteome</keyword>
<dbReference type="Gene3D" id="2.60.120.260">
    <property type="entry name" value="Galactose-binding domain-like"/>
    <property type="match status" value="1"/>
</dbReference>
<dbReference type="AlphaFoldDB" id="A0A1H6A3Q7"/>
<dbReference type="PANTHER" id="PTHR43817">
    <property type="entry name" value="GLYCOSYL HYDROLASE"/>
    <property type="match status" value="1"/>
</dbReference>
<dbReference type="STRING" id="1120964.GCA_001313265_07044"/>
<evidence type="ECO:0000256" key="1">
    <source>
        <dbReference type="ARBA" id="ARBA00022729"/>
    </source>
</evidence>
<reference evidence="5" key="1">
    <citation type="submission" date="2016-10" db="EMBL/GenBank/DDBJ databases">
        <authorList>
            <person name="Varghese N."/>
            <person name="Submissions S."/>
        </authorList>
    </citation>
    <scope>NUCLEOTIDE SEQUENCE [LARGE SCALE GENOMIC DNA]</scope>
    <source>
        <strain evidence="5">DSM 17298</strain>
    </source>
</reference>
<evidence type="ECO:0000256" key="3">
    <source>
        <dbReference type="SAM" id="Phobius"/>
    </source>
</evidence>